<evidence type="ECO:0000256" key="1">
    <source>
        <dbReference type="SAM" id="MobiDB-lite"/>
    </source>
</evidence>
<evidence type="ECO:0008006" key="4">
    <source>
        <dbReference type="Google" id="ProtNLM"/>
    </source>
</evidence>
<proteinExistence type="predicted"/>
<dbReference type="PANTHER" id="PTHR32015:SF3">
    <property type="entry name" value="TRIACYLGLYCEROL LIPASE"/>
    <property type="match status" value="1"/>
</dbReference>
<feature type="compositionally biased region" description="Polar residues" evidence="1">
    <location>
        <begin position="228"/>
        <end position="248"/>
    </location>
</feature>
<dbReference type="InterPro" id="IPR029058">
    <property type="entry name" value="AB_hydrolase_fold"/>
</dbReference>
<dbReference type="InterPro" id="IPR002918">
    <property type="entry name" value="Lipase_EstA/Esterase_EstB"/>
</dbReference>
<evidence type="ECO:0000313" key="2">
    <source>
        <dbReference type="EMBL" id="PAV92156.1"/>
    </source>
</evidence>
<sequence>MAVSSYSKQPVDIVAFSLGSPLTRKAIKGGRCVDKNVRLGRSLSSRIGTFLSVAGANQGSDLCEGCSSFLGASVCSITTAGICSPLNGLNQNSTFLKDVNNGRLYEGKYIISLESDSDEKIGYGFPSDIPGSLRIVVKDKNHIETIFETVNLQIRTIKKFNKVRPPTALEKKREEIWKRNWQKTIKRRNQQQQQQQIKEKRLKEKQEKQKQKSEWKKKPKKGNAAAVDSNSINTTEAPNSATISDSASQWVTPSIEGSLFEKYFKHNSGFSFGISDSKK</sequence>
<dbReference type="EMBL" id="LIAE01006260">
    <property type="protein sequence ID" value="PAV92156.1"/>
    <property type="molecule type" value="Genomic_DNA"/>
</dbReference>
<dbReference type="AlphaFoldDB" id="A0A2A2M120"/>
<dbReference type="Proteomes" id="UP000218231">
    <property type="component" value="Unassembled WGS sequence"/>
</dbReference>
<dbReference type="Pfam" id="PF01674">
    <property type="entry name" value="Lipase_2"/>
    <property type="match status" value="1"/>
</dbReference>
<reference evidence="2 3" key="1">
    <citation type="journal article" date="2017" name="Curr. Biol.">
        <title>Genome architecture and evolution of a unichromosomal asexual nematode.</title>
        <authorList>
            <person name="Fradin H."/>
            <person name="Zegar C."/>
            <person name="Gutwein M."/>
            <person name="Lucas J."/>
            <person name="Kovtun M."/>
            <person name="Corcoran D."/>
            <person name="Baugh L.R."/>
            <person name="Kiontke K."/>
            <person name="Gunsalus K."/>
            <person name="Fitch D.H."/>
            <person name="Piano F."/>
        </authorList>
    </citation>
    <scope>NUCLEOTIDE SEQUENCE [LARGE SCALE GENOMIC DNA]</scope>
    <source>
        <strain evidence="2">PF1309</strain>
    </source>
</reference>
<organism evidence="2 3">
    <name type="scientific">Diploscapter pachys</name>
    <dbReference type="NCBI Taxonomy" id="2018661"/>
    <lineage>
        <taxon>Eukaryota</taxon>
        <taxon>Metazoa</taxon>
        <taxon>Ecdysozoa</taxon>
        <taxon>Nematoda</taxon>
        <taxon>Chromadorea</taxon>
        <taxon>Rhabditida</taxon>
        <taxon>Rhabditina</taxon>
        <taxon>Rhabditomorpha</taxon>
        <taxon>Rhabditoidea</taxon>
        <taxon>Rhabditidae</taxon>
        <taxon>Diploscapter</taxon>
    </lineage>
</organism>
<evidence type="ECO:0000313" key="3">
    <source>
        <dbReference type="Proteomes" id="UP000218231"/>
    </source>
</evidence>
<dbReference type="GO" id="GO:0016042">
    <property type="term" value="P:lipid catabolic process"/>
    <property type="evidence" value="ECO:0007669"/>
    <property type="project" value="InterPro"/>
</dbReference>
<name>A0A2A2M120_9BILA</name>
<dbReference type="GO" id="GO:0016298">
    <property type="term" value="F:lipase activity"/>
    <property type="evidence" value="ECO:0007669"/>
    <property type="project" value="TreeGrafter"/>
</dbReference>
<gene>
    <name evidence="2" type="ORF">WR25_05324</name>
</gene>
<dbReference type="Gene3D" id="3.40.50.1820">
    <property type="entry name" value="alpha/beta hydrolase"/>
    <property type="match status" value="1"/>
</dbReference>
<dbReference type="STRING" id="2018661.A0A2A2M120"/>
<feature type="region of interest" description="Disordered" evidence="1">
    <location>
        <begin position="185"/>
        <end position="248"/>
    </location>
</feature>
<comment type="caution">
    <text evidence="2">The sequence shown here is derived from an EMBL/GenBank/DDBJ whole genome shotgun (WGS) entry which is preliminary data.</text>
</comment>
<dbReference type="PANTHER" id="PTHR32015">
    <property type="entry name" value="FASTING INDUCED LIPASE"/>
    <property type="match status" value="1"/>
</dbReference>
<protein>
    <recommendedName>
        <fullName evidence="4">Lipase domain-containing protein</fullName>
    </recommendedName>
</protein>
<keyword evidence="3" id="KW-1185">Reference proteome</keyword>
<feature type="compositionally biased region" description="Basic and acidic residues" evidence="1">
    <location>
        <begin position="197"/>
        <end position="216"/>
    </location>
</feature>
<accession>A0A2A2M120</accession>